<feature type="region of interest" description="Disordered" evidence="1">
    <location>
        <begin position="118"/>
        <end position="141"/>
    </location>
</feature>
<dbReference type="RefSeq" id="XP_024336421.1">
    <property type="nucleotide sequence ID" value="XM_024486252.1"/>
</dbReference>
<proteinExistence type="predicted"/>
<evidence type="ECO:0000256" key="1">
    <source>
        <dbReference type="SAM" id="MobiDB-lite"/>
    </source>
</evidence>
<feature type="region of interest" description="Disordered" evidence="1">
    <location>
        <begin position="151"/>
        <end position="170"/>
    </location>
</feature>
<sequence length="170" mass="18276">IPLRYLSWSSRSPYLEQSAGPLNSMENSAASLVSSTCADTMSSRLPKRPLNAMRKALTSVNSVTAPCTPTAMDASWAKMGVAQMSNCKRNWLHLTMVFPSYRKGRRSFSVFLSEGDTGDDITGDEGDRGLPEGKGGECDCPLGKLQEEQVHEWPRSGDDGGGTGKSLVGV</sequence>
<protein>
    <submittedName>
        <fullName evidence="2">Uncharacterized protein</fullName>
    </submittedName>
</protein>
<dbReference type="EMBL" id="KZ110601">
    <property type="protein sequence ID" value="OSX59627.1"/>
    <property type="molecule type" value="Genomic_DNA"/>
</dbReference>
<evidence type="ECO:0000313" key="3">
    <source>
        <dbReference type="Proteomes" id="UP000194127"/>
    </source>
</evidence>
<organism evidence="2 3">
    <name type="scientific">Postia placenta MAD-698-R-SB12</name>
    <dbReference type="NCBI Taxonomy" id="670580"/>
    <lineage>
        <taxon>Eukaryota</taxon>
        <taxon>Fungi</taxon>
        <taxon>Dikarya</taxon>
        <taxon>Basidiomycota</taxon>
        <taxon>Agaricomycotina</taxon>
        <taxon>Agaricomycetes</taxon>
        <taxon>Polyporales</taxon>
        <taxon>Adustoporiaceae</taxon>
        <taxon>Rhodonia</taxon>
    </lineage>
</organism>
<dbReference type="AlphaFoldDB" id="A0A1X6MTD4"/>
<accession>A0A1X6MTD4</accession>
<feature type="non-terminal residue" evidence="2">
    <location>
        <position position="1"/>
    </location>
</feature>
<gene>
    <name evidence="2" type="ORF">POSPLADRAFT_1149040</name>
</gene>
<name>A0A1X6MTD4_9APHY</name>
<feature type="compositionally biased region" description="Basic and acidic residues" evidence="1">
    <location>
        <begin position="125"/>
        <end position="137"/>
    </location>
</feature>
<reference evidence="2 3" key="1">
    <citation type="submission" date="2017-04" db="EMBL/GenBank/DDBJ databases">
        <title>Genome Sequence of the Model Brown-Rot Fungus Postia placenta SB12.</title>
        <authorList>
            <consortium name="DOE Joint Genome Institute"/>
            <person name="Gaskell J."/>
            <person name="Kersten P."/>
            <person name="Larrondo L.F."/>
            <person name="Canessa P."/>
            <person name="Martinez D."/>
            <person name="Hibbett D."/>
            <person name="Schmoll M."/>
            <person name="Kubicek C.P."/>
            <person name="Martinez A.T."/>
            <person name="Yadav J."/>
            <person name="Master E."/>
            <person name="Magnuson J.K."/>
            <person name="James T."/>
            <person name="Yaver D."/>
            <person name="Berka R."/>
            <person name="Labutti K."/>
            <person name="Lipzen A."/>
            <person name="Aerts A."/>
            <person name="Barry K."/>
            <person name="Henrissat B."/>
            <person name="Blanchette R."/>
            <person name="Grigoriev I."/>
            <person name="Cullen D."/>
        </authorList>
    </citation>
    <scope>NUCLEOTIDE SEQUENCE [LARGE SCALE GENOMIC DNA]</scope>
    <source>
        <strain evidence="2 3">MAD-698-R-SB12</strain>
    </source>
</reference>
<keyword evidence="3" id="KW-1185">Reference proteome</keyword>
<dbReference type="Proteomes" id="UP000194127">
    <property type="component" value="Unassembled WGS sequence"/>
</dbReference>
<evidence type="ECO:0000313" key="2">
    <source>
        <dbReference type="EMBL" id="OSX59627.1"/>
    </source>
</evidence>
<dbReference type="GeneID" id="36331201"/>